<dbReference type="InterPro" id="IPR002781">
    <property type="entry name" value="TM_pro_TauE-like"/>
</dbReference>
<reference evidence="9" key="1">
    <citation type="submission" date="2021-12" db="EMBL/GenBank/DDBJ databases">
        <title>Draft genome sequence of Corynebacterium ammoniagenes strain T-723.</title>
        <authorList>
            <person name="Matsuzawa M."/>
            <person name="Hiratani M."/>
            <person name="Abe I."/>
            <person name="Tsuji Y."/>
            <person name="Nakamura J."/>
        </authorList>
    </citation>
    <scope>NUCLEOTIDE SEQUENCE</scope>
    <source>
        <strain evidence="9">T-723</strain>
    </source>
</reference>
<feature type="transmembrane region" description="Helical" evidence="8">
    <location>
        <begin position="226"/>
        <end position="244"/>
    </location>
</feature>
<evidence type="ECO:0000313" key="9">
    <source>
        <dbReference type="EMBL" id="GJN43537.1"/>
    </source>
</evidence>
<dbReference type="InterPro" id="IPR052017">
    <property type="entry name" value="TSUP"/>
</dbReference>
<evidence type="ECO:0000256" key="2">
    <source>
        <dbReference type="ARBA" id="ARBA00009142"/>
    </source>
</evidence>
<protein>
    <recommendedName>
        <fullName evidence="8">Probable membrane transporter protein</fullName>
    </recommendedName>
</protein>
<dbReference type="GO" id="GO:0005886">
    <property type="term" value="C:plasma membrane"/>
    <property type="evidence" value="ECO:0007669"/>
    <property type="project" value="UniProtKB-SubCell"/>
</dbReference>
<feature type="transmembrane region" description="Helical" evidence="8">
    <location>
        <begin position="48"/>
        <end position="70"/>
    </location>
</feature>
<keyword evidence="3" id="KW-0813">Transport</keyword>
<keyword evidence="6 8" id="KW-1133">Transmembrane helix</keyword>
<dbReference type="Pfam" id="PF01925">
    <property type="entry name" value="TauE"/>
    <property type="match status" value="1"/>
</dbReference>
<keyword evidence="7 8" id="KW-0472">Membrane</keyword>
<comment type="subcellular location">
    <subcellularLocation>
        <location evidence="1 8">Cell membrane</location>
        <topology evidence="1 8">Multi-pass membrane protein</topology>
    </subcellularLocation>
</comment>
<evidence type="ECO:0000256" key="8">
    <source>
        <dbReference type="RuleBase" id="RU363041"/>
    </source>
</evidence>
<keyword evidence="5 8" id="KW-0812">Transmembrane</keyword>
<gene>
    <name evidence="9" type="ORF">CAT723_20160</name>
</gene>
<evidence type="ECO:0000313" key="10">
    <source>
        <dbReference type="Proteomes" id="UP001054925"/>
    </source>
</evidence>
<dbReference type="Proteomes" id="UP001054925">
    <property type="component" value="Unassembled WGS sequence"/>
</dbReference>
<feature type="transmembrane region" description="Helical" evidence="8">
    <location>
        <begin position="12"/>
        <end position="36"/>
    </location>
</feature>
<keyword evidence="4 8" id="KW-1003">Cell membrane</keyword>
<feature type="transmembrane region" description="Helical" evidence="8">
    <location>
        <begin position="196"/>
        <end position="214"/>
    </location>
</feature>
<comment type="similarity">
    <text evidence="2 8">Belongs to the 4-toluene sulfonate uptake permease (TSUP) (TC 2.A.102) family.</text>
</comment>
<name>A0AAV5G9R7_CORAM</name>
<evidence type="ECO:0000256" key="3">
    <source>
        <dbReference type="ARBA" id="ARBA00022448"/>
    </source>
</evidence>
<dbReference type="AlphaFoldDB" id="A0AAV5G9R7"/>
<dbReference type="PANTHER" id="PTHR30269">
    <property type="entry name" value="TRANSMEMBRANE PROTEIN YFCA"/>
    <property type="match status" value="1"/>
</dbReference>
<dbReference type="EMBL" id="BQKK01000005">
    <property type="protein sequence ID" value="GJN43537.1"/>
    <property type="molecule type" value="Genomic_DNA"/>
</dbReference>
<feature type="transmembrane region" description="Helical" evidence="8">
    <location>
        <begin position="168"/>
        <end position="190"/>
    </location>
</feature>
<proteinExistence type="inferred from homology"/>
<evidence type="ECO:0000256" key="1">
    <source>
        <dbReference type="ARBA" id="ARBA00004651"/>
    </source>
</evidence>
<accession>A0AAV5G9R7</accession>
<evidence type="ECO:0000256" key="4">
    <source>
        <dbReference type="ARBA" id="ARBA00022475"/>
    </source>
</evidence>
<feature type="transmembrane region" description="Helical" evidence="8">
    <location>
        <begin position="134"/>
        <end position="156"/>
    </location>
</feature>
<evidence type="ECO:0000256" key="6">
    <source>
        <dbReference type="ARBA" id="ARBA00022989"/>
    </source>
</evidence>
<organism evidence="9 10">
    <name type="scientific">Corynebacterium ammoniagenes</name>
    <name type="common">Brevibacterium ammoniagenes</name>
    <dbReference type="NCBI Taxonomy" id="1697"/>
    <lineage>
        <taxon>Bacteria</taxon>
        <taxon>Bacillati</taxon>
        <taxon>Actinomycetota</taxon>
        <taxon>Actinomycetes</taxon>
        <taxon>Mycobacteriales</taxon>
        <taxon>Corynebacteriaceae</taxon>
        <taxon>Corynebacterium</taxon>
    </lineage>
</organism>
<dbReference type="PANTHER" id="PTHR30269:SF37">
    <property type="entry name" value="MEMBRANE TRANSPORTER PROTEIN"/>
    <property type="match status" value="1"/>
</dbReference>
<sequence length="245" mass="26041">MDTLISNDALIYIFLGLIIFIGSTVQGVIGFGLGTISTPIMALLKPDLVPVVVLCLAFIIACSTLHRAWAETDWKMVLYSNLARLPGTFLAVWALAVLTTNSLQLFIGCAVIFTMILSSLGWTPKVNAPNTLIAGGLSGFLGTSTSIGGPPMALLMKTFNPAKARGTLAATFVFGSIVSMVTLAIGGQITTYQLKYAVIYLPLAILGLVAANYFNRFVDRRLLNRTVIIVSIGASLVLIIQSLLG</sequence>
<comment type="caution">
    <text evidence="9">The sequence shown here is derived from an EMBL/GenBank/DDBJ whole genome shotgun (WGS) entry which is preliminary data.</text>
</comment>
<evidence type="ECO:0000256" key="7">
    <source>
        <dbReference type="ARBA" id="ARBA00023136"/>
    </source>
</evidence>
<dbReference type="RefSeq" id="WP_236163946.1">
    <property type="nucleotide sequence ID" value="NZ_BQKK01000005.1"/>
</dbReference>
<evidence type="ECO:0000256" key="5">
    <source>
        <dbReference type="ARBA" id="ARBA00022692"/>
    </source>
</evidence>